<dbReference type="EMBL" id="SIHO01000001">
    <property type="protein sequence ID" value="TFU06192.1"/>
    <property type="molecule type" value="Genomic_DNA"/>
</dbReference>
<feature type="domain" description="RES" evidence="1">
    <location>
        <begin position="94"/>
        <end position="253"/>
    </location>
</feature>
<reference evidence="2 3" key="1">
    <citation type="submission" date="2019-02" db="EMBL/GenBank/DDBJ databases">
        <title>Polymorphobacter sp. isolated from the lake at the Tibet of China.</title>
        <authorList>
            <person name="Li A."/>
        </authorList>
    </citation>
    <scope>NUCLEOTIDE SEQUENCE [LARGE SCALE GENOMIC DNA]</scope>
    <source>
        <strain evidence="2 3">DJ1R-1</strain>
    </source>
</reference>
<dbReference type="OrthoDB" id="648213at2"/>
<sequence>MGNFEASKPEFAAWNSYSRFAKHVRFSGRFVWDDEVRSFLETVLATIRNRDAELKRGSYLYRAQLGVDCVDQTDDDGNWIGENTWGYSASRMKPLTDRAKQGRANPTGIPVLYVGTSKLTAISEVRPWVGADVSVATCKVLRPLRVLDLSVGHGKSSFAGPIFRHLMGGHELTREEKEKAVWIDIDNAFSEPVTTSDDRADYAPTQILAELFRGAGYDAIAYKSHFGDDGERLGYNIAIFDLNAVEVASCAPYRVKSIKVEAESNGNPWFKREE</sequence>
<dbReference type="RefSeq" id="WP_135244915.1">
    <property type="nucleotide sequence ID" value="NZ_SIHO01000001.1"/>
</dbReference>
<name>A0A4Y9ERV7_9SPHN</name>
<organism evidence="2 3">
    <name type="scientific">Glacieibacterium arshaanense</name>
    <dbReference type="NCBI Taxonomy" id="2511025"/>
    <lineage>
        <taxon>Bacteria</taxon>
        <taxon>Pseudomonadati</taxon>
        <taxon>Pseudomonadota</taxon>
        <taxon>Alphaproteobacteria</taxon>
        <taxon>Sphingomonadales</taxon>
        <taxon>Sphingosinicellaceae</taxon>
        <taxon>Glacieibacterium</taxon>
    </lineage>
</organism>
<dbReference type="InterPro" id="IPR014914">
    <property type="entry name" value="RES_dom"/>
</dbReference>
<dbReference type="Proteomes" id="UP000297737">
    <property type="component" value="Unassembled WGS sequence"/>
</dbReference>
<evidence type="ECO:0000313" key="2">
    <source>
        <dbReference type="EMBL" id="TFU06192.1"/>
    </source>
</evidence>
<dbReference type="AlphaFoldDB" id="A0A4Y9ERV7"/>
<comment type="caution">
    <text evidence="2">The sequence shown here is derived from an EMBL/GenBank/DDBJ whole genome shotgun (WGS) entry which is preliminary data.</text>
</comment>
<proteinExistence type="predicted"/>
<gene>
    <name evidence="2" type="ORF">EUV02_04055</name>
</gene>
<evidence type="ECO:0000259" key="1">
    <source>
        <dbReference type="SMART" id="SM00953"/>
    </source>
</evidence>
<keyword evidence="3" id="KW-1185">Reference proteome</keyword>
<evidence type="ECO:0000313" key="3">
    <source>
        <dbReference type="Proteomes" id="UP000297737"/>
    </source>
</evidence>
<dbReference type="Pfam" id="PF08808">
    <property type="entry name" value="RES"/>
    <property type="match status" value="1"/>
</dbReference>
<accession>A0A4Y9ERV7</accession>
<dbReference type="SMART" id="SM00953">
    <property type="entry name" value="RES"/>
    <property type="match status" value="1"/>
</dbReference>
<protein>
    <submittedName>
        <fullName evidence="2">RES domain-containing protein</fullName>
    </submittedName>
</protein>